<sequence length="118" mass="13617">MDLFPSPPSSPVQQPQHDDPNDGKVICGSCDKVLSSDWFCADCHQRCATCNRFLSAGEHCTRCWCFDSIKNMYIRKPRHIHAAIAQPPPSPPSHYHHHALSSYRHYDHHHYHATHPFY</sequence>
<name>A0A068RTJ4_9FUNG</name>
<gene>
    <name evidence="2" type="ORF">LCOR_04832.1</name>
</gene>
<feature type="compositionally biased region" description="Pro residues" evidence="1">
    <location>
        <begin position="1"/>
        <end position="10"/>
    </location>
</feature>
<proteinExistence type="predicted"/>
<dbReference type="VEuPathDB" id="FungiDB:LCOR_04832.1"/>
<reference evidence="2" key="1">
    <citation type="submission" date="2013-08" db="EMBL/GenBank/DDBJ databases">
        <title>Gene expansion shapes genome architecture in the human pathogen Lichtheimia corymbifera: an evolutionary genomics analysis in the ancient terrestrial Mucorales (Mucoromycotina).</title>
        <authorList>
            <person name="Schwartze V.U."/>
            <person name="Winter S."/>
            <person name="Shelest E."/>
            <person name="Marcet-Houben M."/>
            <person name="Horn F."/>
            <person name="Wehner S."/>
            <person name="Hoffmann K."/>
            <person name="Riege K."/>
            <person name="Sammeth M."/>
            <person name="Nowrousian M."/>
            <person name="Valiante V."/>
            <person name="Linde J."/>
            <person name="Jacobsen I.D."/>
            <person name="Marz M."/>
            <person name="Brakhage A.A."/>
            <person name="Gabaldon T."/>
            <person name="Bocker S."/>
            <person name="Voigt K."/>
        </authorList>
    </citation>
    <scope>NUCLEOTIDE SEQUENCE [LARGE SCALE GENOMIC DNA]</scope>
    <source>
        <strain evidence="2">FSU 9682</strain>
    </source>
</reference>
<evidence type="ECO:0000313" key="3">
    <source>
        <dbReference type="Proteomes" id="UP000027586"/>
    </source>
</evidence>
<accession>A0A068RTJ4</accession>
<organism evidence="2 3">
    <name type="scientific">Lichtheimia corymbifera JMRC:FSU:9682</name>
    <dbReference type="NCBI Taxonomy" id="1263082"/>
    <lineage>
        <taxon>Eukaryota</taxon>
        <taxon>Fungi</taxon>
        <taxon>Fungi incertae sedis</taxon>
        <taxon>Mucoromycota</taxon>
        <taxon>Mucoromycotina</taxon>
        <taxon>Mucoromycetes</taxon>
        <taxon>Mucorales</taxon>
        <taxon>Lichtheimiaceae</taxon>
        <taxon>Lichtheimia</taxon>
    </lineage>
</organism>
<dbReference type="Proteomes" id="UP000027586">
    <property type="component" value="Unassembled WGS sequence"/>
</dbReference>
<dbReference type="OrthoDB" id="2287259at2759"/>
<evidence type="ECO:0000313" key="2">
    <source>
        <dbReference type="EMBL" id="CDH53488.1"/>
    </source>
</evidence>
<dbReference type="AlphaFoldDB" id="A0A068RTJ4"/>
<comment type="caution">
    <text evidence="2">The sequence shown here is derived from an EMBL/GenBank/DDBJ whole genome shotgun (WGS) entry which is preliminary data.</text>
</comment>
<evidence type="ECO:0000256" key="1">
    <source>
        <dbReference type="SAM" id="MobiDB-lite"/>
    </source>
</evidence>
<keyword evidence="3" id="KW-1185">Reference proteome</keyword>
<dbReference type="EMBL" id="CBTN010000017">
    <property type="protein sequence ID" value="CDH53488.1"/>
    <property type="molecule type" value="Genomic_DNA"/>
</dbReference>
<protein>
    <submittedName>
        <fullName evidence="2">Uncharacterized protein</fullName>
    </submittedName>
</protein>
<feature type="region of interest" description="Disordered" evidence="1">
    <location>
        <begin position="1"/>
        <end position="22"/>
    </location>
</feature>